<dbReference type="PANTHER" id="PTHR43133">
    <property type="entry name" value="RNA POLYMERASE ECF-TYPE SIGMA FACTO"/>
    <property type="match status" value="1"/>
</dbReference>
<evidence type="ECO:0000256" key="2">
    <source>
        <dbReference type="ARBA" id="ARBA00023015"/>
    </source>
</evidence>
<evidence type="ECO:0000313" key="8">
    <source>
        <dbReference type="Proteomes" id="UP000326725"/>
    </source>
</evidence>
<dbReference type="InterPro" id="IPR014284">
    <property type="entry name" value="RNA_pol_sigma-70_dom"/>
</dbReference>
<dbReference type="GO" id="GO:0003677">
    <property type="term" value="F:DNA binding"/>
    <property type="evidence" value="ECO:0007669"/>
    <property type="project" value="InterPro"/>
</dbReference>
<dbReference type="Proteomes" id="UP000326725">
    <property type="component" value="Unassembled WGS sequence"/>
</dbReference>
<evidence type="ECO:0000256" key="4">
    <source>
        <dbReference type="ARBA" id="ARBA00023163"/>
    </source>
</evidence>
<proteinExistence type="inferred from homology"/>
<evidence type="ECO:0000313" key="7">
    <source>
        <dbReference type="EMBL" id="VVZ95045.1"/>
    </source>
</evidence>
<keyword evidence="8" id="KW-1185">Reference proteome</keyword>
<dbReference type="SUPFAM" id="SSF88659">
    <property type="entry name" value="Sigma3 and sigma4 domains of RNA polymerase sigma factors"/>
    <property type="match status" value="1"/>
</dbReference>
<evidence type="ECO:0000256" key="3">
    <source>
        <dbReference type="ARBA" id="ARBA00023082"/>
    </source>
</evidence>
<feature type="domain" description="RNA polymerase sigma factor 70 region 4 type 2" evidence="6">
    <location>
        <begin position="129"/>
        <end position="179"/>
    </location>
</feature>
<dbReference type="GO" id="GO:0016987">
    <property type="term" value="F:sigma factor activity"/>
    <property type="evidence" value="ECO:0007669"/>
    <property type="project" value="UniProtKB-KW"/>
</dbReference>
<dbReference type="InterPro" id="IPR013325">
    <property type="entry name" value="RNA_pol_sigma_r2"/>
</dbReference>
<keyword evidence="4" id="KW-0804">Transcription</keyword>
<reference evidence="7 8" key="1">
    <citation type="submission" date="2019-09" db="EMBL/GenBank/DDBJ databases">
        <authorList>
            <person name="Criscuolo A."/>
        </authorList>
    </citation>
    <scope>NUCLEOTIDE SEQUENCE [LARGE SCALE GENOMIC DNA]</scope>
    <source>
        <strain evidence="8">3(2)</strain>
    </source>
</reference>
<comment type="similarity">
    <text evidence="1">Belongs to the sigma-70 factor family. ECF subfamily.</text>
</comment>
<dbReference type="NCBIfam" id="TIGR02937">
    <property type="entry name" value="sigma70-ECF"/>
    <property type="match status" value="1"/>
</dbReference>
<evidence type="ECO:0000259" key="6">
    <source>
        <dbReference type="Pfam" id="PF08281"/>
    </source>
</evidence>
<dbReference type="InterPro" id="IPR007627">
    <property type="entry name" value="RNA_pol_sigma70_r2"/>
</dbReference>
<dbReference type="RefSeq" id="WP_151442786.1">
    <property type="nucleotide sequence ID" value="NZ_CABVOU010000027.1"/>
</dbReference>
<evidence type="ECO:0000259" key="5">
    <source>
        <dbReference type="Pfam" id="PF04542"/>
    </source>
</evidence>
<dbReference type="InterPro" id="IPR036388">
    <property type="entry name" value="WH-like_DNA-bd_sf"/>
</dbReference>
<dbReference type="GO" id="GO:0006352">
    <property type="term" value="P:DNA-templated transcription initiation"/>
    <property type="evidence" value="ECO:0007669"/>
    <property type="project" value="InterPro"/>
</dbReference>
<dbReference type="Gene3D" id="1.10.1740.10">
    <property type="match status" value="1"/>
</dbReference>
<gene>
    <name evidence="7" type="primary">ylaC</name>
    <name evidence="7" type="ORF">HALO32_01109</name>
</gene>
<dbReference type="CDD" id="cd06171">
    <property type="entry name" value="Sigma70_r4"/>
    <property type="match status" value="1"/>
</dbReference>
<evidence type="ECO:0000256" key="1">
    <source>
        <dbReference type="ARBA" id="ARBA00010641"/>
    </source>
</evidence>
<keyword evidence="2" id="KW-0805">Transcription regulation</keyword>
<dbReference type="Pfam" id="PF08281">
    <property type="entry name" value="Sigma70_r4_2"/>
    <property type="match status" value="1"/>
</dbReference>
<dbReference type="Gene3D" id="1.10.10.10">
    <property type="entry name" value="Winged helix-like DNA-binding domain superfamily/Winged helix DNA-binding domain"/>
    <property type="match status" value="1"/>
</dbReference>
<accession>A0A5K1I0R4</accession>
<dbReference type="PANTHER" id="PTHR43133:SF32">
    <property type="entry name" value="BLR3042 PROTEIN"/>
    <property type="match status" value="1"/>
</dbReference>
<dbReference type="InterPro" id="IPR039425">
    <property type="entry name" value="RNA_pol_sigma-70-like"/>
</dbReference>
<dbReference type="EMBL" id="CABVOU010000027">
    <property type="protein sequence ID" value="VVZ95045.1"/>
    <property type="molecule type" value="Genomic_DNA"/>
</dbReference>
<dbReference type="AlphaFoldDB" id="A0A5K1I0R4"/>
<protein>
    <submittedName>
        <fullName evidence="7">RNA polymerase sigma factor YlaC</fullName>
    </submittedName>
</protein>
<dbReference type="InterPro" id="IPR013249">
    <property type="entry name" value="RNA_pol_sigma70_r4_t2"/>
</dbReference>
<dbReference type="SUPFAM" id="SSF88946">
    <property type="entry name" value="Sigma2 domain of RNA polymerase sigma factors"/>
    <property type="match status" value="1"/>
</dbReference>
<feature type="domain" description="RNA polymerase sigma-70 region 2" evidence="5">
    <location>
        <begin position="31"/>
        <end position="99"/>
    </location>
</feature>
<dbReference type="Pfam" id="PF04542">
    <property type="entry name" value="Sigma70_r2"/>
    <property type="match status" value="1"/>
</dbReference>
<keyword evidence="3" id="KW-0731">Sigma factor</keyword>
<name>A0A5K1I0R4_9GAMM</name>
<dbReference type="InterPro" id="IPR013324">
    <property type="entry name" value="RNA_pol_sigma_r3/r4-like"/>
</dbReference>
<sequence length="192" mass="22389">MMVAEFSLDSRDDSALLAAMAHRDMTALEHFYRRHQQRVYRFLLSRLNDPFVANDLLNDTMLEVWRAAGGFRGQSRATTWLLGIAHHRVLDYWRQQGRRPFEEIDESLPDETPNADIEAAIEAASDRAKLNDCLSRLTPEHREILHLVFFEELDYRDIGEILDIPEGTVKSRVFHAKKSIKRELTRVGRRTK</sequence>
<organism evidence="7 8">
    <name type="scientific">Halomonas lysinitropha</name>
    <dbReference type="NCBI Taxonomy" id="2607506"/>
    <lineage>
        <taxon>Bacteria</taxon>
        <taxon>Pseudomonadati</taxon>
        <taxon>Pseudomonadota</taxon>
        <taxon>Gammaproteobacteria</taxon>
        <taxon>Oceanospirillales</taxon>
        <taxon>Halomonadaceae</taxon>
        <taxon>Halomonas</taxon>
    </lineage>
</organism>